<dbReference type="AlphaFoldDB" id="A0A2T6ZIT9"/>
<evidence type="ECO:0000313" key="2">
    <source>
        <dbReference type="EMBL" id="PUU75410.1"/>
    </source>
</evidence>
<feature type="chain" id="PRO_5015774187" description="Secreted protein" evidence="1">
    <location>
        <begin position="20"/>
        <end position="212"/>
    </location>
</feature>
<sequence>MKYSVSALVLGLFACLSAAAPAPQGDPLPDPSQVSIEGITYAGSGCKAGSVAISPSGDYQTFTLSFDSYVASIGPGVPFVEKRKNCNLNVNIHYPQGYQYTLYTIDYTGFADLHAGVSANQQSEYWFPGEPHATFRTNFNGPYTKTYSFTDTLASESLVWSPCGASTTLNINTQLLLTSSDPQASGIITTDVVDIQAKPKHIYGIKWKKCTK</sequence>
<dbReference type="Pfam" id="PF14273">
    <property type="entry name" value="DUF4360"/>
    <property type="match status" value="1"/>
</dbReference>
<name>A0A2T6ZIT9_TUBBO</name>
<dbReference type="OrthoDB" id="152248at2759"/>
<accession>A0A2T6ZIT9</accession>
<gene>
    <name evidence="2" type="ORF">B9Z19DRAFT_1090432</name>
</gene>
<dbReference type="PANTHER" id="PTHR38847">
    <property type="match status" value="1"/>
</dbReference>
<dbReference type="STRING" id="42251.A0A2T6ZIT9"/>
<reference evidence="2 3" key="1">
    <citation type="submission" date="2017-04" db="EMBL/GenBank/DDBJ databases">
        <title>Draft genome sequence of Tuber borchii Vittad., a whitish edible truffle.</title>
        <authorList>
            <consortium name="DOE Joint Genome Institute"/>
            <person name="Murat C."/>
            <person name="Kuo A."/>
            <person name="Barry K.W."/>
            <person name="Clum A."/>
            <person name="Dockter R.B."/>
            <person name="Fauchery L."/>
            <person name="Iotti M."/>
            <person name="Kohler A."/>
            <person name="Labutti K."/>
            <person name="Lindquist E.A."/>
            <person name="Lipzen A."/>
            <person name="Ohm R.A."/>
            <person name="Wang M."/>
            <person name="Grigoriev I.V."/>
            <person name="Zambonelli A."/>
            <person name="Martin F.M."/>
        </authorList>
    </citation>
    <scope>NUCLEOTIDE SEQUENCE [LARGE SCALE GENOMIC DNA]</scope>
    <source>
        <strain evidence="2 3">Tbo3840</strain>
    </source>
</reference>
<dbReference type="InterPro" id="IPR025649">
    <property type="entry name" value="DUF4360"/>
</dbReference>
<evidence type="ECO:0000313" key="3">
    <source>
        <dbReference type="Proteomes" id="UP000244722"/>
    </source>
</evidence>
<dbReference type="EMBL" id="NESQ01000233">
    <property type="protein sequence ID" value="PUU75410.1"/>
    <property type="molecule type" value="Genomic_DNA"/>
</dbReference>
<dbReference type="PROSITE" id="PS51257">
    <property type="entry name" value="PROKAR_LIPOPROTEIN"/>
    <property type="match status" value="1"/>
</dbReference>
<dbReference type="Proteomes" id="UP000244722">
    <property type="component" value="Unassembled WGS sequence"/>
</dbReference>
<protein>
    <recommendedName>
        <fullName evidence="4">Secreted protein</fullName>
    </recommendedName>
</protein>
<proteinExistence type="predicted"/>
<dbReference type="PANTHER" id="PTHR38847:SF1">
    <property type="entry name" value="PSEUDOURIDINE SYNTHASE RSUA_RLUA-LIKE DOMAIN-CONTAINING PROTEIN"/>
    <property type="match status" value="1"/>
</dbReference>
<keyword evidence="3" id="KW-1185">Reference proteome</keyword>
<evidence type="ECO:0000256" key="1">
    <source>
        <dbReference type="SAM" id="SignalP"/>
    </source>
</evidence>
<organism evidence="2 3">
    <name type="scientific">Tuber borchii</name>
    <name type="common">White truffle</name>
    <dbReference type="NCBI Taxonomy" id="42251"/>
    <lineage>
        <taxon>Eukaryota</taxon>
        <taxon>Fungi</taxon>
        <taxon>Dikarya</taxon>
        <taxon>Ascomycota</taxon>
        <taxon>Pezizomycotina</taxon>
        <taxon>Pezizomycetes</taxon>
        <taxon>Pezizales</taxon>
        <taxon>Tuberaceae</taxon>
        <taxon>Tuber</taxon>
    </lineage>
</organism>
<keyword evidence="1" id="KW-0732">Signal</keyword>
<feature type="signal peptide" evidence="1">
    <location>
        <begin position="1"/>
        <end position="19"/>
    </location>
</feature>
<comment type="caution">
    <text evidence="2">The sequence shown here is derived from an EMBL/GenBank/DDBJ whole genome shotgun (WGS) entry which is preliminary data.</text>
</comment>
<evidence type="ECO:0008006" key="4">
    <source>
        <dbReference type="Google" id="ProtNLM"/>
    </source>
</evidence>